<dbReference type="Pfam" id="PF02525">
    <property type="entry name" value="Flavodoxin_2"/>
    <property type="match status" value="1"/>
</dbReference>
<protein>
    <submittedName>
        <fullName evidence="4">Putative NADPH-quinone reductase (Modulator of drug activity B)</fullName>
    </submittedName>
</protein>
<dbReference type="EMBL" id="FOZW01000005">
    <property type="protein sequence ID" value="SFS82140.1"/>
    <property type="molecule type" value="Genomic_DNA"/>
</dbReference>
<dbReference type="OrthoDB" id="9798454at2"/>
<gene>
    <name evidence="4" type="ORF">SAMN04488050_105155</name>
</gene>
<dbReference type="PANTHER" id="PTHR10204">
    <property type="entry name" value="NAD P H OXIDOREDUCTASE-RELATED"/>
    <property type="match status" value="1"/>
</dbReference>
<dbReference type="GO" id="GO:0003955">
    <property type="term" value="F:NAD(P)H dehydrogenase (quinone) activity"/>
    <property type="evidence" value="ECO:0007669"/>
    <property type="project" value="TreeGrafter"/>
</dbReference>
<dbReference type="RefSeq" id="WP_092424364.1">
    <property type="nucleotide sequence ID" value="NZ_FNCL01000005.1"/>
</dbReference>
<dbReference type="Proteomes" id="UP000199392">
    <property type="component" value="Unassembled WGS sequence"/>
</dbReference>
<dbReference type="STRING" id="311180.SAMN04488050_105155"/>
<feature type="domain" description="Flavodoxin-like fold" evidence="3">
    <location>
        <begin position="1"/>
        <end position="138"/>
    </location>
</feature>
<evidence type="ECO:0000259" key="3">
    <source>
        <dbReference type="Pfam" id="PF02525"/>
    </source>
</evidence>
<dbReference type="SUPFAM" id="SSF52218">
    <property type="entry name" value="Flavoproteins"/>
    <property type="match status" value="1"/>
</dbReference>
<comment type="similarity">
    <text evidence="1">Belongs to the NAD(P)H dehydrogenase (quinone) family.</text>
</comment>
<dbReference type="GO" id="GO:0005829">
    <property type="term" value="C:cytosol"/>
    <property type="evidence" value="ECO:0007669"/>
    <property type="project" value="TreeGrafter"/>
</dbReference>
<evidence type="ECO:0000256" key="1">
    <source>
        <dbReference type="ARBA" id="ARBA00006252"/>
    </source>
</evidence>
<keyword evidence="5" id="KW-1185">Reference proteome</keyword>
<dbReference type="AlphaFoldDB" id="A0A1I6SZ75"/>
<dbReference type="InterPro" id="IPR029039">
    <property type="entry name" value="Flavoprotein-like_sf"/>
</dbReference>
<evidence type="ECO:0000313" key="4">
    <source>
        <dbReference type="EMBL" id="SFS82140.1"/>
    </source>
</evidence>
<proteinExistence type="inferred from homology"/>
<accession>A0A1I6SZ75</accession>
<organism evidence="4 5">
    <name type="scientific">Alloyangia pacifica</name>
    <dbReference type="NCBI Taxonomy" id="311180"/>
    <lineage>
        <taxon>Bacteria</taxon>
        <taxon>Pseudomonadati</taxon>
        <taxon>Pseudomonadota</taxon>
        <taxon>Alphaproteobacteria</taxon>
        <taxon>Rhodobacterales</taxon>
        <taxon>Roseobacteraceae</taxon>
        <taxon>Alloyangia</taxon>
    </lineage>
</organism>
<evidence type="ECO:0000313" key="5">
    <source>
        <dbReference type="Proteomes" id="UP000199392"/>
    </source>
</evidence>
<dbReference type="PANTHER" id="PTHR10204:SF34">
    <property type="entry name" value="NAD(P)H DEHYDROGENASE [QUINONE] 1 ISOFORM 1"/>
    <property type="match status" value="1"/>
</dbReference>
<evidence type="ECO:0000256" key="2">
    <source>
        <dbReference type="ARBA" id="ARBA00023002"/>
    </source>
</evidence>
<dbReference type="InterPro" id="IPR003680">
    <property type="entry name" value="Flavodoxin_fold"/>
</dbReference>
<keyword evidence="2" id="KW-0560">Oxidoreductase</keyword>
<name>A0A1I6SZ75_9RHOB</name>
<sequence>MRVLIVFAHPGRESYGAALLATARESLLRAGHEVEVIDLYAEGFDPVLSAEDWADYIPRTDRLIAKVAPHVDALRRADGLVFIYPTWMYGPPAILKGWMERVWLPGVAFDVASARKKRATGCLQNIRHFAVVTTSGSPWWWLRLIRDPGRSMLVRGFRVLFHPRCRVTWLQLHDMNHRKPRDLKGFLAKVGKRLSRFGEPVSKGKRDEHRTSEA</sequence>
<reference evidence="5" key="1">
    <citation type="submission" date="2016-10" db="EMBL/GenBank/DDBJ databases">
        <authorList>
            <person name="Varghese N."/>
            <person name="Submissions S."/>
        </authorList>
    </citation>
    <scope>NUCLEOTIDE SEQUENCE [LARGE SCALE GENOMIC DNA]</scope>
    <source>
        <strain evidence="5">DSM 26894</strain>
    </source>
</reference>
<dbReference type="Gene3D" id="3.40.50.360">
    <property type="match status" value="1"/>
</dbReference>
<dbReference type="InterPro" id="IPR051545">
    <property type="entry name" value="NAD(P)H_dehydrogenase_qn"/>
</dbReference>